<accession>A0A2T0AC81</accession>
<feature type="compositionally biased region" description="Low complexity" evidence="1">
    <location>
        <begin position="863"/>
        <end position="877"/>
    </location>
</feature>
<feature type="region of interest" description="Disordered" evidence="1">
    <location>
        <begin position="540"/>
        <end position="593"/>
    </location>
</feature>
<feature type="region of interest" description="Disordered" evidence="1">
    <location>
        <begin position="468"/>
        <end position="500"/>
    </location>
</feature>
<feature type="region of interest" description="Disordered" evidence="1">
    <location>
        <begin position="837"/>
        <end position="924"/>
    </location>
</feature>
<evidence type="ECO:0008006" key="4">
    <source>
        <dbReference type="Google" id="ProtNLM"/>
    </source>
</evidence>
<dbReference type="OrthoDB" id="2523927at2759"/>
<feature type="region of interest" description="Disordered" evidence="1">
    <location>
        <begin position="281"/>
        <end position="306"/>
    </location>
</feature>
<evidence type="ECO:0000313" key="3">
    <source>
        <dbReference type="Proteomes" id="UP000239560"/>
    </source>
</evidence>
<feature type="compositionally biased region" description="Polar residues" evidence="1">
    <location>
        <begin position="282"/>
        <end position="294"/>
    </location>
</feature>
<comment type="caution">
    <text evidence="2">The sequence shown here is derived from an EMBL/GenBank/DDBJ whole genome shotgun (WGS) entry which is preliminary data.</text>
</comment>
<name>A0A2T0AC81_RHOTO</name>
<evidence type="ECO:0000313" key="2">
    <source>
        <dbReference type="EMBL" id="PRQ75610.1"/>
    </source>
</evidence>
<gene>
    <name evidence="2" type="ORF">AAT19DRAFT_13667</name>
</gene>
<dbReference type="Proteomes" id="UP000239560">
    <property type="component" value="Unassembled WGS sequence"/>
</dbReference>
<dbReference type="EMBL" id="LCTV02000004">
    <property type="protein sequence ID" value="PRQ75610.1"/>
    <property type="molecule type" value="Genomic_DNA"/>
</dbReference>
<dbReference type="AlphaFoldDB" id="A0A2T0AC81"/>
<feature type="compositionally biased region" description="Polar residues" evidence="1">
    <location>
        <begin position="894"/>
        <end position="905"/>
    </location>
</feature>
<organism evidence="2 3">
    <name type="scientific">Rhodotorula toruloides</name>
    <name type="common">Yeast</name>
    <name type="synonym">Rhodosporidium toruloides</name>
    <dbReference type="NCBI Taxonomy" id="5286"/>
    <lineage>
        <taxon>Eukaryota</taxon>
        <taxon>Fungi</taxon>
        <taxon>Dikarya</taxon>
        <taxon>Basidiomycota</taxon>
        <taxon>Pucciniomycotina</taxon>
        <taxon>Microbotryomycetes</taxon>
        <taxon>Sporidiobolales</taxon>
        <taxon>Sporidiobolaceae</taxon>
        <taxon>Rhodotorula</taxon>
    </lineage>
</organism>
<proteinExistence type="predicted"/>
<feature type="compositionally biased region" description="Basic residues" evidence="1">
    <location>
        <begin position="909"/>
        <end position="924"/>
    </location>
</feature>
<protein>
    <recommendedName>
        <fullName evidence="4">Protein kinase domain-containing protein</fullName>
    </recommendedName>
</protein>
<feature type="compositionally biased region" description="Basic and acidic residues" evidence="1">
    <location>
        <begin position="548"/>
        <end position="557"/>
    </location>
</feature>
<feature type="compositionally biased region" description="Polar residues" evidence="1">
    <location>
        <begin position="473"/>
        <end position="491"/>
    </location>
</feature>
<reference evidence="2 3" key="1">
    <citation type="journal article" date="2018" name="Elife">
        <title>Functional genomics of lipid metabolism in the oleaginous yeast Rhodosporidium toruloides.</title>
        <authorList>
            <person name="Coradetti S.T."/>
            <person name="Pinel D."/>
            <person name="Geiselman G."/>
            <person name="Ito M."/>
            <person name="Mondo S."/>
            <person name="Reilly M.C."/>
            <person name="Cheng Y.F."/>
            <person name="Bauer S."/>
            <person name="Grigoriev I."/>
            <person name="Gladden J.M."/>
            <person name="Simmons B.A."/>
            <person name="Brem R."/>
            <person name="Arkin A.P."/>
            <person name="Skerker J.M."/>
        </authorList>
    </citation>
    <scope>NUCLEOTIDE SEQUENCE [LARGE SCALE GENOMIC DNA]</scope>
    <source>
        <strain evidence="2 3">NBRC 0880</strain>
    </source>
</reference>
<feature type="region of interest" description="Disordered" evidence="1">
    <location>
        <begin position="234"/>
        <end position="255"/>
    </location>
</feature>
<evidence type="ECO:0000256" key="1">
    <source>
        <dbReference type="SAM" id="MobiDB-lite"/>
    </source>
</evidence>
<sequence length="924" mass="99800">MPTTVEDLASMQAKLKVHRVPASTIYTNAVFQPFQAEYVEVLNGDGQLKTTRTPILSDQQFAGTVTKIRYMPRLAHELVRRHERTVLAKQETWYGEKQFVHLPGDLGGTTFGTTEEHAAQFFNVHHLRLAQYLAQGSLDTPVLRGSQQTKPQAGASDLSLFLAKEPFIEVIIEKKKKSAFTTSVAKRMVDEATLSPSFNMAQRLPPGWELAFRPRSEPRTASEFPFKPYWRRSRTSPAQSISPMRKSARQAKPSTAVLRAAESQRLLEEAEQQLARLDVARTRSSVTGKSSSEIQEALEGHNPPSVRQEPLVTQWIEWGIFEEGSQPTNWVDLDEDSRQALCIYQQVAVQLGAVRQRLASKGLATAFQPVLVAHPSLSLPMLHIGSTVIVAGMIENDPVLTARIIAFFLDSLVKSLNTKSPAPPFDPRTATQSQILQWFGSFDDDSHGSRKPSSSAHVSLRSRAIAIAADPDSPSQQGNAAAPSSRSTTSGMHDELEAPGAGDTADAAAIAYAPVSLDSSASSNTSAPLDSSDFFASSIPTVSPNVDRPAESHDSSHSSDSFGPHNSPGAMHALDSYDQESRTSPRPDTGLDIEGHTAFEAASTAHGVADTSSDSLDSLESVASLHSVHSAQADTSFGSCSTTATSVSEDAFDGPILPVELSLTAGPITPSLTPLPPSPQFGKVLELIARDDFASLSGHYLNFEADEPSAMSDAVPRLEIAELVGVGGSGAVFADPARRYAVKVVTPYQEEPKADYQLRAAEALQEHGVLNRLSNQLCPGVPYYHGLFGQKPLDGEMVLLLVSDFVEGVVFETWEDVNRSVRSCLGYCLILPSQSTGIDRTASRPSSRSTTLGSRTATCGRRTSSSGTMVPSPSSTTDAPRSMLNRKTSKRNDCSSCATCPTTEANAPRRSRPPRTSRRRAHLV</sequence>